<feature type="compositionally biased region" description="Polar residues" evidence="1">
    <location>
        <begin position="1"/>
        <end position="26"/>
    </location>
</feature>
<feature type="compositionally biased region" description="Polar residues" evidence="1">
    <location>
        <begin position="35"/>
        <end position="56"/>
    </location>
</feature>
<sequence length="56" mass="6182">MQTWPNPRTTPHTINPQNGTEIVSRNPSHKDTNLFRESTLSSSGTCALSRSTARKA</sequence>
<dbReference type="EMBL" id="LZPO01008254">
    <property type="protein sequence ID" value="OBS82099.1"/>
    <property type="molecule type" value="Genomic_DNA"/>
</dbReference>
<organism evidence="2 3">
    <name type="scientific">Neotoma lepida</name>
    <name type="common">Desert woodrat</name>
    <dbReference type="NCBI Taxonomy" id="56216"/>
    <lineage>
        <taxon>Eukaryota</taxon>
        <taxon>Metazoa</taxon>
        <taxon>Chordata</taxon>
        <taxon>Craniata</taxon>
        <taxon>Vertebrata</taxon>
        <taxon>Euteleostomi</taxon>
        <taxon>Mammalia</taxon>
        <taxon>Eutheria</taxon>
        <taxon>Euarchontoglires</taxon>
        <taxon>Glires</taxon>
        <taxon>Rodentia</taxon>
        <taxon>Myomorpha</taxon>
        <taxon>Muroidea</taxon>
        <taxon>Cricetidae</taxon>
        <taxon>Neotominae</taxon>
        <taxon>Neotoma</taxon>
    </lineage>
</organism>
<keyword evidence="3" id="KW-1185">Reference proteome</keyword>
<protein>
    <submittedName>
        <fullName evidence="2">Uncharacterized protein</fullName>
    </submittedName>
</protein>
<accession>A0A1A6HV43</accession>
<dbReference type="Proteomes" id="UP000092124">
    <property type="component" value="Unassembled WGS sequence"/>
</dbReference>
<evidence type="ECO:0000256" key="1">
    <source>
        <dbReference type="SAM" id="MobiDB-lite"/>
    </source>
</evidence>
<feature type="region of interest" description="Disordered" evidence="1">
    <location>
        <begin position="1"/>
        <end position="56"/>
    </location>
</feature>
<name>A0A1A6HV43_NEOLE</name>
<evidence type="ECO:0000313" key="2">
    <source>
        <dbReference type="EMBL" id="OBS82099.1"/>
    </source>
</evidence>
<gene>
    <name evidence="2" type="ORF">A6R68_23911</name>
</gene>
<dbReference type="AlphaFoldDB" id="A0A1A6HV43"/>
<proteinExistence type="predicted"/>
<reference evidence="2 3" key="1">
    <citation type="submission" date="2016-06" db="EMBL/GenBank/DDBJ databases">
        <title>The Draft Genome Sequence and Annotation of the Desert Woodrat Neotoma lepida.</title>
        <authorList>
            <person name="Campbell M."/>
            <person name="Oakeson K.F."/>
            <person name="Yandell M."/>
            <person name="Halpert J.R."/>
            <person name="Dearing D."/>
        </authorList>
    </citation>
    <scope>NUCLEOTIDE SEQUENCE [LARGE SCALE GENOMIC DNA]</scope>
    <source>
        <strain evidence="2">417</strain>
        <tissue evidence="2">Liver</tissue>
    </source>
</reference>
<comment type="caution">
    <text evidence="2">The sequence shown here is derived from an EMBL/GenBank/DDBJ whole genome shotgun (WGS) entry which is preliminary data.</text>
</comment>
<evidence type="ECO:0000313" key="3">
    <source>
        <dbReference type="Proteomes" id="UP000092124"/>
    </source>
</evidence>